<dbReference type="Gene3D" id="2.30.42.10">
    <property type="match status" value="1"/>
</dbReference>
<evidence type="ECO:0000256" key="1">
    <source>
        <dbReference type="ARBA" id="ARBA00022670"/>
    </source>
</evidence>
<evidence type="ECO:0000313" key="5">
    <source>
        <dbReference type="EMBL" id="OGC46927.1"/>
    </source>
</evidence>
<dbReference type="PANTHER" id="PTHR43343">
    <property type="entry name" value="PEPTIDASE S12"/>
    <property type="match status" value="1"/>
</dbReference>
<dbReference type="PROSITE" id="PS50106">
    <property type="entry name" value="PDZ"/>
    <property type="match status" value="1"/>
</dbReference>
<dbReference type="GO" id="GO:0006508">
    <property type="term" value="P:proteolysis"/>
    <property type="evidence" value="ECO:0007669"/>
    <property type="project" value="UniProtKB-KW"/>
</dbReference>
<organism evidence="5 6">
    <name type="scientific">candidate division WWE3 bacterium RIFCSPHIGHO2_01_FULL_35_17</name>
    <dbReference type="NCBI Taxonomy" id="1802614"/>
    <lineage>
        <taxon>Bacteria</taxon>
        <taxon>Katanobacteria</taxon>
    </lineage>
</organism>
<keyword evidence="1" id="KW-0645">Protease</keyword>
<accession>A0A1F4UPM9</accession>
<keyword evidence="2" id="KW-0378">Hydrolase</keyword>
<dbReference type="InterPro" id="IPR001940">
    <property type="entry name" value="Peptidase_S1C"/>
</dbReference>
<dbReference type="Pfam" id="PF13180">
    <property type="entry name" value="PDZ_2"/>
    <property type="match status" value="1"/>
</dbReference>
<dbReference type="SUPFAM" id="SSF50494">
    <property type="entry name" value="Trypsin-like serine proteases"/>
    <property type="match status" value="1"/>
</dbReference>
<evidence type="ECO:0000313" key="6">
    <source>
        <dbReference type="Proteomes" id="UP000176444"/>
    </source>
</evidence>
<protein>
    <recommendedName>
        <fullName evidence="4">PDZ domain-containing protein</fullName>
    </recommendedName>
</protein>
<dbReference type="Proteomes" id="UP000176444">
    <property type="component" value="Unassembled WGS sequence"/>
</dbReference>
<dbReference type="GO" id="GO:0004252">
    <property type="term" value="F:serine-type endopeptidase activity"/>
    <property type="evidence" value="ECO:0007669"/>
    <property type="project" value="InterPro"/>
</dbReference>
<evidence type="ECO:0000256" key="3">
    <source>
        <dbReference type="SAM" id="Phobius"/>
    </source>
</evidence>
<dbReference type="Pfam" id="PF13365">
    <property type="entry name" value="Trypsin_2"/>
    <property type="match status" value="1"/>
</dbReference>
<comment type="caution">
    <text evidence="5">The sequence shown here is derived from an EMBL/GenBank/DDBJ whole genome shotgun (WGS) entry which is preliminary data.</text>
</comment>
<dbReference type="AlphaFoldDB" id="A0A1F4UPM9"/>
<gene>
    <name evidence="5" type="ORF">A2713_00900</name>
</gene>
<dbReference type="InterPro" id="IPR009003">
    <property type="entry name" value="Peptidase_S1_PA"/>
</dbReference>
<dbReference type="InterPro" id="IPR036034">
    <property type="entry name" value="PDZ_sf"/>
</dbReference>
<dbReference type="PRINTS" id="PR00834">
    <property type="entry name" value="PROTEASES2C"/>
</dbReference>
<proteinExistence type="predicted"/>
<dbReference type="EMBL" id="MEUX01000026">
    <property type="protein sequence ID" value="OGC46927.1"/>
    <property type="molecule type" value="Genomic_DNA"/>
</dbReference>
<sequence length="372" mass="39895">MSDIKRFLIIISIIIATYIGYYYQNSISVYFSSKKEVASDTGEPAKLDSVSILEEQDAVIKVVEKTSKAVVSVIRKESYFDPFSGPMFANDSIGTGFVVDGKNAIVLTNRHVVDVENANYSVVFGEGEKSYDVKNIYKDPVNDFAILKLDVPDGSILPELTLGDSGNLKVGQTVIAIGNVLGQFGNSVTKGIVSGLGRAITTRSSIFDDGEVLENAIQTDAALNPGNSGGPLLDINGFVIGINVAISEGSNSVGFTIPINAIKPVVDQFNQFGKITRPFLGVGAYMITSDIAKNQSLPVGAYVQEVVKNSPASKARIKPGDIILKVGNTRINDENSLPKVIAVSKIGEAIDILIHRNGREFTVSVTLQDRED</sequence>
<evidence type="ECO:0000259" key="4">
    <source>
        <dbReference type="PROSITE" id="PS50106"/>
    </source>
</evidence>
<dbReference type="Gene3D" id="2.40.10.120">
    <property type="match status" value="1"/>
</dbReference>
<dbReference type="InterPro" id="IPR051201">
    <property type="entry name" value="Chloro_Bact_Ser_Proteases"/>
</dbReference>
<keyword evidence="3" id="KW-0812">Transmembrane</keyword>
<keyword evidence="3" id="KW-0472">Membrane</keyword>
<reference evidence="5 6" key="1">
    <citation type="journal article" date="2016" name="Nat. Commun.">
        <title>Thousands of microbial genomes shed light on interconnected biogeochemical processes in an aquifer system.</title>
        <authorList>
            <person name="Anantharaman K."/>
            <person name="Brown C.T."/>
            <person name="Hug L.A."/>
            <person name="Sharon I."/>
            <person name="Castelle C.J."/>
            <person name="Probst A.J."/>
            <person name="Thomas B.C."/>
            <person name="Singh A."/>
            <person name="Wilkins M.J."/>
            <person name="Karaoz U."/>
            <person name="Brodie E.L."/>
            <person name="Williams K.H."/>
            <person name="Hubbard S.S."/>
            <person name="Banfield J.F."/>
        </authorList>
    </citation>
    <scope>NUCLEOTIDE SEQUENCE [LARGE SCALE GENOMIC DNA]</scope>
</reference>
<dbReference type="SMART" id="SM00228">
    <property type="entry name" value="PDZ"/>
    <property type="match status" value="1"/>
</dbReference>
<evidence type="ECO:0000256" key="2">
    <source>
        <dbReference type="ARBA" id="ARBA00022801"/>
    </source>
</evidence>
<dbReference type="InterPro" id="IPR001478">
    <property type="entry name" value="PDZ"/>
</dbReference>
<feature type="transmembrane region" description="Helical" evidence="3">
    <location>
        <begin position="7"/>
        <end position="24"/>
    </location>
</feature>
<keyword evidence="3" id="KW-1133">Transmembrane helix</keyword>
<dbReference type="PANTHER" id="PTHR43343:SF3">
    <property type="entry name" value="PROTEASE DO-LIKE 8, CHLOROPLASTIC"/>
    <property type="match status" value="1"/>
</dbReference>
<dbReference type="SUPFAM" id="SSF50156">
    <property type="entry name" value="PDZ domain-like"/>
    <property type="match status" value="1"/>
</dbReference>
<feature type="domain" description="PDZ" evidence="4">
    <location>
        <begin position="300"/>
        <end position="358"/>
    </location>
</feature>
<name>A0A1F4UPM9_UNCKA</name>